<dbReference type="PANTHER" id="PTHR42985">
    <property type="entry name" value="SODIUM-COUPLED MONOCARBOXYLATE TRANSPORTER"/>
    <property type="match status" value="1"/>
</dbReference>
<dbReference type="Pfam" id="PF00474">
    <property type="entry name" value="SSF"/>
    <property type="match status" value="1"/>
</dbReference>
<dbReference type="GO" id="GO:0006814">
    <property type="term" value="P:sodium ion transport"/>
    <property type="evidence" value="ECO:0007669"/>
    <property type="project" value="UniProtKB-KW"/>
</dbReference>
<keyword evidence="6 12" id="KW-1133">Transmembrane helix</keyword>
<dbReference type="GO" id="GO:0005886">
    <property type="term" value="C:plasma membrane"/>
    <property type="evidence" value="ECO:0007669"/>
    <property type="project" value="UniProtKB-SubCell"/>
</dbReference>
<feature type="transmembrane region" description="Helical" evidence="12">
    <location>
        <begin position="396"/>
        <end position="418"/>
    </location>
</feature>
<dbReference type="AlphaFoldDB" id="A0AAE9ZY06"/>
<evidence type="ECO:0000256" key="11">
    <source>
        <dbReference type="RuleBase" id="RU362091"/>
    </source>
</evidence>
<evidence type="ECO:0000256" key="2">
    <source>
        <dbReference type="ARBA" id="ARBA00006434"/>
    </source>
</evidence>
<feature type="transmembrane region" description="Helical" evidence="12">
    <location>
        <begin position="425"/>
        <end position="443"/>
    </location>
</feature>
<feature type="transmembrane region" description="Helical" evidence="12">
    <location>
        <begin position="229"/>
        <end position="248"/>
    </location>
</feature>
<feature type="transmembrane region" description="Helical" evidence="12">
    <location>
        <begin position="372"/>
        <end position="390"/>
    </location>
</feature>
<keyword evidence="7" id="KW-0915">Sodium</keyword>
<feature type="transmembrane region" description="Helical" evidence="12">
    <location>
        <begin position="6"/>
        <end position="23"/>
    </location>
</feature>
<dbReference type="EMBL" id="CP119075">
    <property type="protein sequence ID" value="WED65065.1"/>
    <property type="molecule type" value="Genomic_DNA"/>
</dbReference>
<feature type="transmembrane region" description="Helical" evidence="12">
    <location>
        <begin position="43"/>
        <end position="66"/>
    </location>
</feature>
<dbReference type="RefSeq" id="WP_330929451.1">
    <property type="nucleotide sequence ID" value="NZ_CP119075.1"/>
</dbReference>
<comment type="subcellular location">
    <subcellularLocation>
        <location evidence="1">Cell membrane</location>
        <topology evidence="1">Multi-pass membrane protein</topology>
    </subcellularLocation>
</comment>
<reference evidence="13" key="1">
    <citation type="submission" date="2023-03" db="EMBL/GenBank/DDBJ databases">
        <title>Lomoglobus Profundus gen. nov., sp. nov., a novel member of the phylum Verrucomicrobia, isolated from deep-marine sediment of South China Sea.</title>
        <authorList>
            <person name="Ahmad T."/>
            <person name="Ishaq S.E."/>
            <person name="Wang F."/>
        </authorList>
    </citation>
    <scope>NUCLEOTIDE SEQUENCE</scope>
    <source>
        <strain evidence="13">LMO-M01</strain>
    </source>
</reference>
<dbReference type="InterPro" id="IPR051163">
    <property type="entry name" value="Sodium:Solute_Symporter_SSF"/>
</dbReference>
<evidence type="ECO:0000256" key="8">
    <source>
        <dbReference type="ARBA" id="ARBA00023065"/>
    </source>
</evidence>
<evidence type="ECO:0000256" key="6">
    <source>
        <dbReference type="ARBA" id="ARBA00022989"/>
    </source>
</evidence>
<evidence type="ECO:0000256" key="1">
    <source>
        <dbReference type="ARBA" id="ARBA00004651"/>
    </source>
</evidence>
<evidence type="ECO:0000313" key="14">
    <source>
        <dbReference type="Proteomes" id="UP001218638"/>
    </source>
</evidence>
<evidence type="ECO:0000256" key="4">
    <source>
        <dbReference type="ARBA" id="ARBA00022475"/>
    </source>
</evidence>
<feature type="transmembrane region" description="Helical" evidence="12">
    <location>
        <begin position="117"/>
        <end position="139"/>
    </location>
</feature>
<protein>
    <submittedName>
        <fullName evidence="13">Sodium/solute symporter</fullName>
    </submittedName>
</protein>
<name>A0AAE9ZY06_9BACT</name>
<dbReference type="NCBIfam" id="TIGR00813">
    <property type="entry name" value="sss"/>
    <property type="match status" value="1"/>
</dbReference>
<keyword evidence="3" id="KW-0813">Transport</keyword>
<dbReference type="Proteomes" id="UP001218638">
    <property type="component" value="Chromosome"/>
</dbReference>
<feature type="transmembrane region" description="Helical" evidence="12">
    <location>
        <begin position="269"/>
        <end position="294"/>
    </location>
</feature>
<feature type="transmembrane region" description="Helical" evidence="12">
    <location>
        <begin position="327"/>
        <end position="352"/>
    </location>
</feature>
<keyword evidence="9 12" id="KW-0472">Membrane</keyword>
<feature type="transmembrane region" description="Helical" evidence="12">
    <location>
        <begin position="78"/>
        <end position="96"/>
    </location>
</feature>
<feature type="transmembrane region" description="Helical" evidence="12">
    <location>
        <begin position="449"/>
        <end position="469"/>
    </location>
</feature>
<evidence type="ECO:0000256" key="9">
    <source>
        <dbReference type="ARBA" id="ARBA00023136"/>
    </source>
</evidence>
<organism evidence="13 14">
    <name type="scientific">Synoicihabitans lomoniglobus</name>
    <dbReference type="NCBI Taxonomy" id="2909285"/>
    <lineage>
        <taxon>Bacteria</taxon>
        <taxon>Pseudomonadati</taxon>
        <taxon>Verrucomicrobiota</taxon>
        <taxon>Opitutia</taxon>
        <taxon>Opitutales</taxon>
        <taxon>Opitutaceae</taxon>
        <taxon>Synoicihabitans</taxon>
    </lineage>
</organism>
<accession>A0AAE9ZY06</accession>
<keyword evidence="10" id="KW-0739">Sodium transport</keyword>
<dbReference type="PANTHER" id="PTHR42985:SF40">
    <property type="entry name" value="LD47995P-RELATED"/>
    <property type="match status" value="1"/>
</dbReference>
<keyword evidence="14" id="KW-1185">Reference proteome</keyword>
<evidence type="ECO:0000256" key="12">
    <source>
        <dbReference type="SAM" id="Phobius"/>
    </source>
</evidence>
<feature type="transmembrane region" description="Helical" evidence="12">
    <location>
        <begin position="151"/>
        <end position="174"/>
    </location>
</feature>
<dbReference type="InterPro" id="IPR038377">
    <property type="entry name" value="Na/Glc_symporter_sf"/>
</dbReference>
<evidence type="ECO:0000256" key="3">
    <source>
        <dbReference type="ARBA" id="ARBA00022448"/>
    </source>
</evidence>
<keyword evidence="4" id="KW-1003">Cell membrane</keyword>
<sequence length="491" mass="52326">MSGLDYIILFLYLGLVCGIAAFFSGRQKSLKDYFMGDRNIPWYAAAFSGVATIASAASFLGGPGMAFSGNLQFLQYRLAMPLVLGIICGIILPMFFRLQVYSIYEYLERRFDFRVRLVASGLFLLLKAGYLAICIYAPALVLSRTLGVSMTWIVIGVGGVTALYTMVGGIKAVIWTDTMQLGIYLGAIVLVISLIANQVDGGLAGVIQIAGDHGRLSFFNFSTDFSERYTFWGGLFGGTVFTISQFGVDQAEVQRFLTTANVRQSNIAMISSMIAASLVGVAIFFIGAALFAFYQTHPEKMGEAVISSNGIFPKFIVEELPTGVKGLLVAAILAAAMSTISSILNSMSTVVLSDIWPRVRADVPGVRAGRGFTVVFGVTATVLASFGSRFGNILEAAVLVSNLFGGSLVGTFLLGMLVRRVTARGALIGMLSGFATAIGLWQGTSVASLWYGVFSLAVVFVVGLLASLLEAPPPAEKWRGLVVGTSPLPDD</sequence>
<dbReference type="InterPro" id="IPR001734">
    <property type="entry name" value="Na/solute_symporter"/>
</dbReference>
<dbReference type="GO" id="GO:0015293">
    <property type="term" value="F:symporter activity"/>
    <property type="evidence" value="ECO:0007669"/>
    <property type="project" value="TreeGrafter"/>
</dbReference>
<evidence type="ECO:0000313" key="13">
    <source>
        <dbReference type="EMBL" id="WED65065.1"/>
    </source>
</evidence>
<comment type="similarity">
    <text evidence="2 11">Belongs to the sodium:solute symporter (SSF) (TC 2.A.21) family.</text>
</comment>
<keyword evidence="8" id="KW-0406">Ion transport</keyword>
<evidence type="ECO:0000256" key="10">
    <source>
        <dbReference type="ARBA" id="ARBA00023201"/>
    </source>
</evidence>
<evidence type="ECO:0000256" key="7">
    <source>
        <dbReference type="ARBA" id="ARBA00023053"/>
    </source>
</evidence>
<gene>
    <name evidence="13" type="ORF">PXH66_22170</name>
</gene>
<dbReference type="KEGG" id="slom:PXH66_22170"/>
<evidence type="ECO:0000256" key="5">
    <source>
        <dbReference type="ARBA" id="ARBA00022692"/>
    </source>
</evidence>
<feature type="transmembrane region" description="Helical" evidence="12">
    <location>
        <begin position="181"/>
        <end position="209"/>
    </location>
</feature>
<dbReference type="Gene3D" id="1.20.1730.10">
    <property type="entry name" value="Sodium/glucose cotransporter"/>
    <property type="match status" value="1"/>
</dbReference>
<proteinExistence type="inferred from homology"/>
<keyword evidence="5 12" id="KW-0812">Transmembrane</keyword>
<dbReference type="PROSITE" id="PS50283">
    <property type="entry name" value="NA_SOLUT_SYMP_3"/>
    <property type="match status" value="1"/>
</dbReference>